<keyword evidence="1" id="KW-1133">Transmembrane helix</keyword>
<dbReference type="Proteomes" id="UP000013909">
    <property type="component" value="Unassembled WGS sequence"/>
</dbReference>
<evidence type="ECO:0000256" key="1">
    <source>
        <dbReference type="SAM" id="Phobius"/>
    </source>
</evidence>
<dbReference type="InterPro" id="IPR005135">
    <property type="entry name" value="Endo/exonuclease/phosphatase"/>
</dbReference>
<dbReference type="GO" id="GO:0006506">
    <property type="term" value="P:GPI anchor biosynthetic process"/>
    <property type="evidence" value="ECO:0007669"/>
    <property type="project" value="TreeGrafter"/>
</dbReference>
<dbReference type="PATRIC" id="fig|1288963.3.peg.3670"/>
<dbReference type="InterPro" id="IPR036691">
    <property type="entry name" value="Endo/exonu/phosph_ase_sf"/>
</dbReference>
<organism evidence="3 4">
    <name type="scientific">Lunatimonas lonarensis</name>
    <dbReference type="NCBI Taxonomy" id="1232681"/>
    <lineage>
        <taxon>Bacteria</taxon>
        <taxon>Pseudomonadati</taxon>
        <taxon>Bacteroidota</taxon>
        <taxon>Cytophagia</taxon>
        <taxon>Cytophagales</taxon>
        <taxon>Cyclobacteriaceae</taxon>
    </lineage>
</organism>
<evidence type="ECO:0000259" key="2">
    <source>
        <dbReference type="Pfam" id="PF03372"/>
    </source>
</evidence>
<dbReference type="AlphaFoldDB" id="R7ZNV1"/>
<dbReference type="PANTHER" id="PTHR14859">
    <property type="entry name" value="CALCOFLUOR WHITE HYPERSENSITIVE PROTEIN PRECURSOR"/>
    <property type="match status" value="1"/>
</dbReference>
<evidence type="ECO:0000313" key="4">
    <source>
        <dbReference type="Proteomes" id="UP000013909"/>
    </source>
</evidence>
<gene>
    <name evidence="3" type="ORF">ADIS_3676</name>
</gene>
<dbReference type="PANTHER" id="PTHR14859:SF15">
    <property type="entry name" value="ENDONUCLEASE_EXONUCLEASE_PHOSPHATASE DOMAIN-CONTAINING PROTEIN"/>
    <property type="match status" value="1"/>
</dbReference>
<feature type="transmembrane region" description="Helical" evidence="1">
    <location>
        <begin position="31"/>
        <end position="52"/>
    </location>
</feature>
<proteinExistence type="predicted"/>
<dbReference type="CDD" id="cd09084">
    <property type="entry name" value="EEP-2"/>
    <property type="match status" value="1"/>
</dbReference>
<dbReference type="GO" id="GO:0016020">
    <property type="term" value="C:membrane"/>
    <property type="evidence" value="ECO:0007669"/>
    <property type="project" value="GOC"/>
</dbReference>
<keyword evidence="4" id="KW-1185">Reference proteome</keyword>
<dbReference type="STRING" id="1232681.ADIS_3676"/>
<accession>R7ZNV1</accession>
<dbReference type="Gene3D" id="3.60.10.10">
    <property type="entry name" value="Endonuclease/exonuclease/phosphatase"/>
    <property type="match status" value="1"/>
</dbReference>
<name>R7ZNV1_9BACT</name>
<dbReference type="OrthoDB" id="635146at2"/>
<evidence type="ECO:0000313" key="3">
    <source>
        <dbReference type="EMBL" id="EON75785.1"/>
    </source>
</evidence>
<dbReference type="GO" id="GO:0003824">
    <property type="term" value="F:catalytic activity"/>
    <property type="evidence" value="ECO:0007669"/>
    <property type="project" value="InterPro"/>
</dbReference>
<dbReference type="InterPro" id="IPR051916">
    <property type="entry name" value="GPI-anchor_lipid_remodeler"/>
</dbReference>
<comment type="caution">
    <text evidence="3">The sequence shown here is derived from an EMBL/GenBank/DDBJ whole genome shotgun (WGS) entry which is preliminary data.</text>
</comment>
<dbReference type="SUPFAM" id="SSF56219">
    <property type="entry name" value="DNase I-like"/>
    <property type="match status" value="1"/>
</dbReference>
<reference evidence="3 4" key="1">
    <citation type="submission" date="2013-02" db="EMBL/GenBank/DDBJ databases">
        <title>A novel strain isolated from Lonar lake, Maharashtra, India.</title>
        <authorList>
            <person name="Singh A."/>
        </authorList>
    </citation>
    <scope>NUCLEOTIDE SEQUENCE [LARGE SCALE GENOMIC DNA]</scope>
    <source>
        <strain evidence="3 4">AK24</strain>
    </source>
</reference>
<sequence>MRLLVVFFFMTSLILFSSVYVSPEFFPYTGLLPLLIPVFIALNLFLAILFLFGRIRLIIYPIVVLLVGWKFFPITFQWNQPSSAENDLVILSFNAMYFNQAWSPKSKESIANSIEWARKFPADVKCFQEFQQDYSTPSRNAIKLISEEGHFQHMYHPFGGSKKKSQGLAIFSKYPIVNEGTVFDNKQNNGSIFVDIKVNKDTIRIYNTHLESMNIPAEQLGELDGIKKHYRETIRKLKNGIVMRATQVKLLMEHISNSPYPVILAGDFNDVPYSYTYFTVRSVLRNAFESAGKGFGFTYNRVLFFLRIDHIFTDEAFEVHQFRTHREVDYSDHYPISAKVSLRNQR</sequence>
<keyword evidence="1" id="KW-0812">Transmembrane</keyword>
<protein>
    <recommendedName>
        <fullName evidence="2">Endonuclease/exonuclease/phosphatase domain-containing protein</fullName>
    </recommendedName>
</protein>
<feature type="transmembrane region" description="Helical" evidence="1">
    <location>
        <begin position="57"/>
        <end position="78"/>
    </location>
</feature>
<feature type="domain" description="Endonuclease/exonuclease/phosphatase" evidence="2">
    <location>
        <begin position="93"/>
        <end position="333"/>
    </location>
</feature>
<keyword evidence="1" id="KW-0472">Membrane</keyword>
<dbReference type="EMBL" id="AQHR01000096">
    <property type="protein sequence ID" value="EON75785.1"/>
    <property type="molecule type" value="Genomic_DNA"/>
</dbReference>
<dbReference type="Pfam" id="PF03372">
    <property type="entry name" value="Exo_endo_phos"/>
    <property type="match status" value="1"/>
</dbReference>